<dbReference type="EMBL" id="PQFF01000017">
    <property type="protein sequence ID" value="RHZ89034.1"/>
    <property type="molecule type" value="Genomic_DNA"/>
</dbReference>
<dbReference type="Proteomes" id="UP000266861">
    <property type="component" value="Unassembled WGS sequence"/>
</dbReference>
<name>A0A397JUX2_9GLOM</name>
<gene>
    <name evidence="1" type="ORF">Glove_19g68</name>
</gene>
<reference evidence="1 2" key="1">
    <citation type="submission" date="2018-08" db="EMBL/GenBank/DDBJ databases">
        <title>Genome and evolution of the arbuscular mycorrhizal fungus Diversispora epigaea (formerly Glomus versiforme) and its bacterial endosymbionts.</title>
        <authorList>
            <person name="Sun X."/>
            <person name="Fei Z."/>
            <person name="Harrison M."/>
        </authorList>
    </citation>
    <scope>NUCLEOTIDE SEQUENCE [LARGE SCALE GENOMIC DNA]</scope>
    <source>
        <strain evidence="1 2">IT104</strain>
    </source>
</reference>
<protein>
    <submittedName>
        <fullName evidence="1">Uncharacterized protein</fullName>
    </submittedName>
</protein>
<evidence type="ECO:0000313" key="2">
    <source>
        <dbReference type="Proteomes" id="UP000266861"/>
    </source>
</evidence>
<evidence type="ECO:0000313" key="1">
    <source>
        <dbReference type="EMBL" id="RHZ89034.1"/>
    </source>
</evidence>
<organism evidence="1 2">
    <name type="scientific">Diversispora epigaea</name>
    <dbReference type="NCBI Taxonomy" id="1348612"/>
    <lineage>
        <taxon>Eukaryota</taxon>
        <taxon>Fungi</taxon>
        <taxon>Fungi incertae sedis</taxon>
        <taxon>Mucoromycota</taxon>
        <taxon>Glomeromycotina</taxon>
        <taxon>Glomeromycetes</taxon>
        <taxon>Diversisporales</taxon>
        <taxon>Diversisporaceae</taxon>
        <taxon>Diversispora</taxon>
    </lineage>
</organism>
<accession>A0A397JUX2</accession>
<comment type="caution">
    <text evidence="1">The sequence shown here is derived from an EMBL/GenBank/DDBJ whole genome shotgun (WGS) entry which is preliminary data.</text>
</comment>
<sequence>MTLERWSNGQHSAGKLKYMDNLERTWKTIEILELWKIPEYCENWTIRDTRQHWKAGIHNAENIKILDNPNAEYMDNTRKLERLTTINNIGMLENTGILEYYDIGTLENSEILGILDNLEQWTTLHWKAIIHHTETLENTGIL</sequence>
<dbReference type="AlphaFoldDB" id="A0A397JUX2"/>
<proteinExistence type="predicted"/>
<keyword evidence="2" id="KW-1185">Reference proteome</keyword>